<dbReference type="GO" id="GO:0000287">
    <property type="term" value="F:magnesium ion binding"/>
    <property type="evidence" value="ECO:0007669"/>
    <property type="project" value="UniProtKB-UniRule"/>
</dbReference>
<keyword evidence="13" id="KW-1185">Reference proteome</keyword>
<dbReference type="InterPro" id="IPR019307">
    <property type="entry name" value="RNA-bd_AU-1/RNase_E/G"/>
</dbReference>
<protein>
    <recommendedName>
        <fullName evidence="8">Ribonuclease E</fullName>
        <shortName evidence="8">RNase E</shortName>
        <ecNumber evidence="8">3.1.26.12</ecNumber>
    </recommendedName>
</protein>
<dbReference type="InterPro" id="IPR004659">
    <property type="entry name" value="RNase_E/G"/>
</dbReference>
<accession>A0A7W9EKT8</accession>
<dbReference type="GO" id="GO:0008995">
    <property type="term" value="F:ribonuclease E activity"/>
    <property type="evidence" value="ECO:0007669"/>
    <property type="project" value="UniProtKB-EC"/>
</dbReference>
<evidence type="ECO:0000256" key="3">
    <source>
        <dbReference type="ARBA" id="ARBA00022723"/>
    </source>
</evidence>
<feature type="binding site" evidence="8">
    <location>
        <position position="470"/>
    </location>
    <ligand>
        <name>Mg(2+)</name>
        <dbReference type="ChEBI" id="CHEBI:18420"/>
        <note>catalytic</note>
    </ligand>
</feature>
<keyword evidence="8" id="KW-0862">Zinc</keyword>
<feature type="compositionally biased region" description="Acidic residues" evidence="9">
    <location>
        <begin position="692"/>
        <end position="704"/>
    </location>
</feature>
<feature type="compositionally biased region" description="Basic and acidic residues" evidence="9">
    <location>
        <begin position="106"/>
        <end position="116"/>
    </location>
</feature>
<keyword evidence="8" id="KW-0699">rRNA-binding</keyword>
<feature type="compositionally biased region" description="Basic residues" evidence="9">
    <location>
        <begin position="800"/>
        <end position="810"/>
    </location>
</feature>
<reference evidence="12 13" key="1">
    <citation type="submission" date="2020-08" db="EMBL/GenBank/DDBJ databases">
        <title>Genomic Encyclopedia of Type Strains, Phase IV (KMG-IV): sequencing the most valuable type-strain genomes for metagenomic binning, comparative biology and taxonomic classification.</title>
        <authorList>
            <person name="Goeker M."/>
        </authorList>
    </citation>
    <scope>NUCLEOTIDE SEQUENCE [LARGE SCALE GENOMIC DNA]</scope>
    <source>
        <strain evidence="12 13">DSM 26944</strain>
    </source>
</reference>
<feature type="compositionally biased region" description="Polar residues" evidence="9">
    <location>
        <begin position="129"/>
        <end position="138"/>
    </location>
</feature>
<evidence type="ECO:0000259" key="10">
    <source>
        <dbReference type="Pfam" id="PF10150"/>
    </source>
</evidence>
<evidence type="ECO:0000256" key="7">
    <source>
        <dbReference type="ARBA" id="ARBA00022884"/>
    </source>
</evidence>
<keyword evidence="6 8" id="KW-0460">Magnesium</keyword>
<feature type="binding site" evidence="8">
    <location>
        <position position="528"/>
    </location>
    <ligand>
        <name>Zn(2+)</name>
        <dbReference type="ChEBI" id="CHEBI:29105"/>
        <note>ligand shared between dimeric partners</note>
    </ligand>
</feature>
<dbReference type="GO" id="GO:0005737">
    <property type="term" value="C:cytoplasm"/>
    <property type="evidence" value="ECO:0007669"/>
    <property type="project" value="UniProtKB-SubCell"/>
</dbReference>
<dbReference type="Pfam" id="PF20833">
    <property type="entry name" value="RNase_E_G_Thio"/>
    <property type="match status" value="1"/>
</dbReference>
<dbReference type="Proteomes" id="UP000555546">
    <property type="component" value="Unassembled WGS sequence"/>
</dbReference>
<dbReference type="GO" id="GO:0008270">
    <property type="term" value="F:zinc ion binding"/>
    <property type="evidence" value="ECO:0007669"/>
    <property type="project" value="UniProtKB-UniRule"/>
</dbReference>
<feature type="compositionally biased region" description="Basic residues" evidence="9">
    <location>
        <begin position="721"/>
        <end position="734"/>
    </location>
</feature>
<proteinExistence type="inferred from homology"/>
<dbReference type="PANTHER" id="PTHR30001:SF1">
    <property type="entry name" value="RIBONUCLEASE E_G-LIKE PROTEIN, CHLOROPLASTIC"/>
    <property type="match status" value="1"/>
</dbReference>
<dbReference type="InterPro" id="IPR012340">
    <property type="entry name" value="NA-bd_OB-fold"/>
</dbReference>
<dbReference type="Gene3D" id="2.40.50.140">
    <property type="entry name" value="Nucleic acid-binding proteins"/>
    <property type="match status" value="2"/>
</dbReference>
<name>A0A7W9EKT8_9HYPH</name>
<evidence type="ECO:0000256" key="5">
    <source>
        <dbReference type="ARBA" id="ARBA00022801"/>
    </source>
</evidence>
<dbReference type="GO" id="GO:0006402">
    <property type="term" value="P:mRNA catabolic process"/>
    <property type="evidence" value="ECO:0007669"/>
    <property type="project" value="UniProtKB-UniRule"/>
</dbReference>
<dbReference type="GO" id="GO:0019843">
    <property type="term" value="F:rRNA binding"/>
    <property type="evidence" value="ECO:0007669"/>
    <property type="project" value="UniProtKB-KW"/>
</dbReference>
<dbReference type="Gene3D" id="3.40.1260.20">
    <property type="entry name" value="Ribonuclease E, catalytic domain"/>
    <property type="match status" value="1"/>
</dbReference>
<evidence type="ECO:0000313" key="12">
    <source>
        <dbReference type="EMBL" id="MBB5701637.1"/>
    </source>
</evidence>
<dbReference type="PANTHER" id="PTHR30001">
    <property type="entry name" value="RIBONUCLEASE"/>
    <property type="match status" value="1"/>
</dbReference>
<evidence type="ECO:0000259" key="11">
    <source>
        <dbReference type="Pfam" id="PF20833"/>
    </source>
</evidence>
<dbReference type="CDD" id="cd04453">
    <property type="entry name" value="S1_RNase_E"/>
    <property type="match status" value="1"/>
</dbReference>
<dbReference type="GO" id="GO:0009898">
    <property type="term" value="C:cytoplasmic side of plasma membrane"/>
    <property type="evidence" value="ECO:0007669"/>
    <property type="project" value="UniProtKB-UniRule"/>
</dbReference>
<feature type="region of interest" description="Disordered" evidence="9">
    <location>
        <begin position="96"/>
        <end position="152"/>
    </location>
</feature>
<dbReference type="EMBL" id="JACIJG010000004">
    <property type="protein sequence ID" value="MBB5701637.1"/>
    <property type="molecule type" value="Genomic_DNA"/>
</dbReference>
<evidence type="ECO:0000256" key="9">
    <source>
        <dbReference type="SAM" id="MobiDB-lite"/>
    </source>
</evidence>
<evidence type="ECO:0000256" key="2">
    <source>
        <dbReference type="ARBA" id="ARBA00022722"/>
    </source>
</evidence>
<keyword evidence="8" id="KW-0819">tRNA processing</keyword>
<comment type="cofactor">
    <cofactor evidence="8">
        <name>Zn(2+)</name>
        <dbReference type="ChEBI" id="CHEBI:29105"/>
    </cofactor>
    <text evidence="8">Binds 2 Zn(2+) ions per homotetramer.</text>
</comment>
<keyword evidence="2 8" id="KW-0540">Nuclease</keyword>
<comment type="function">
    <text evidence="8">Endoribonuclease that plays a central role in RNA processing and decay. Required for the maturation of 5S and 16S rRNAs and the majority of tRNAs. Also involved in the degradation of most mRNAs.</text>
</comment>
<dbReference type="Pfam" id="PF10150">
    <property type="entry name" value="RNase_E_G"/>
    <property type="match status" value="1"/>
</dbReference>
<dbReference type="GO" id="GO:0006364">
    <property type="term" value="P:rRNA processing"/>
    <property type="evidence" value="ECO:0007669"/>
    <property type="project" value="UniProtKB-UniRule"/>
</dbReference>
<keyword evidence="3 8" id="KW-0479">Metal-binding</keyword>
<dbReference type="GO" id="GO:0008033">
    <property type="term" value="P:tRNA processing"/>
    <property type="evidence" value="ECO:0007669"/>
    <property type="project" value="UniProtKB-UniRule"/>
</dbReference>
<dbReference type="InterPro" id="IPR028878">
    <property type="entry name" value="RNase_E"/>
</dbReference>
<dbReference type="HAMAP" id="MF_00970">
    <property type="entry name" value="RNase_E"/>
    <property type="match status" value="1"/>
</dbReference>
<gene>
    <name evidence="8" type="primary">rne</name>
    <name evidence="12" type="ORF">FHS76_001488</name>
</gene>
<feature type="region of interest" description="Disordered" evidence="9">
    <location>
        <begin position="887"/>
        <end position="925"/>
    </location>
</feature>
<dbReference type="RefSeq" id="WP_183650095.1">
    <property type="nucleotide sequence ID" value="NZ_JACIJG010000004.1"/>
</dbReference>
<comment type="caution">
    <text evidence="12">The sequence shown here is derived from an EMBL/GenBank/DDBJ whole genome shotgun (WGS) entry which is preliminary data.</text>
</comment>
<dbReference type="GO" id="GO:0000049">
    <property type="term" value="F:tRNA binding"/>
    <property type="evidence" value="ECO:0007669"/>
    <property type="project" value="UniProtKB-KW"/>
</dbReference>
<keyword evidence="4 8" id="KW-0255">Endonuclease</keyword>
<feature type="region of interest" description="Disordered" evidence="9">
    <location>
        <begin position="643"/>
        <end position="751"/>
    </location>
</feature>
<feature type="compositionally biased region" description="Basic and acidic residues" evidence="9">
    <location>
        <begin position="735"/>
        <end position="747"/>
    </location>
</feature>
<comment type="subunit">
    <text evidence="8">Homotetramer formed by a dimer of dimers.</text>
</comment>
<keyword evidence="7 8" id="KW-0694">RNA-binding</keyword>
<feature type="compositionally biased region" description="Basic residues" evidence="9">
    <location>
        <begin position="831"/>
        <end position="840"/>
    </location>
</feature>
<feature type="binding site" evidence="8">
    <location>
        <position position="531"/>
    </location>
    <ligand>
        <name>Zn(2+)</name>
        <dbReference type="ChEBI" id="CHEBI:29105"/>
        <note>ligand shared between dimeric partners</note>
    </ligand>
</feature>
<keyword evidence="1 8" id="KW-0963">Cytoplasm</keyword>
<evidence type="ECO:0000256" key="1">
    <source>
        <dbReference type="ARBA" id="ARBA00022490"/>
    </source>
</evidence>
<keyword evidence="5 8" id="KW-0378">Hydrolase</keyword>
<evidence type="ECO:0000256" key="6">
    <source>
        <dbReference type="ARBA" id="ARBA00022842"/>
    </source>
</evidence>
<evidence type="ECO:0000256" key="8">
    <source>
        <dbReference type="HAMAP-Rule" id="MF_00970"/>
    </source>
</evidence>
<sequence>MSNKMLIDASHPEETRVIVTRGNKIEEFDFESEHKKQLKGNIYLARVTRVEPSLQAAFVEYGGNRHGFLAFSEIHPDYYQIPVADRLALLEAEAKAARAEDDEDEPRSKSDRSDRSRRNRRRGRRDGQNGDTTANSAEKNLPAAEPVGPAFENYVPGTPAIALSQKGDVISEAVDSGDEDDVEHEEDMVESVGSEDALEELPTHSRTNRRQYNIQEVIKRRQILLVQVVKEERGNKGAALTTYLSLAGRYSVLMPNTARGGGISRKITNPQDRKRLKDIVKDLEVPQGMGVILRTAGANRTKAEVKRDYEYLMRLWENVRTLTLQSTAPALVYEEGSLIKRSIRDLYNKDIAEILVSGENGYREAKDFMRMLMPSHAKVVQPYRDQIPIFTRNGVESQLDRMLLPQVTLKSGGYLIINQTEALVAIDVNSGRSTREHSIEDTALQTNLEAAEEVARQLRLRDLAGLIVVDFIDMEEKRNNRAVEKKMKECLKDDRARIQVGRISHFGLLEMSRQRIRASVLESTMQVCQHCGGTGHIRSDSSMALHIIRGIEDYLLRHSGFDIHVRTPAASALYVLNHKRQLLADLEGRFGVAISIDADDSVGHQHFVIDKGAPSTRPVTQPPVQPMAYIEDDIEDPEIPVDEDEAEEEAKADIQAREDQGEEGDRKRRRRRRRRGGRDRENREQTVQADGASDEESDEDDDTVEEARDDSLAASSEEERRKKRRRGRRGGRKNRRDDEPRGRKVPDPEFVGYTPVLVAVEAEQTVAEEVSAPAVTETVEVVEAVAPAAEEAASEEKNAKPVRKPRARKAVKSEEAAEEVVAVEAEEKPAKPARKTRARKKAADEAPAEPVASPEEAEPAKPKRRTRKAAAKPVVEVEETVAVEAEVATVTEPQKSAEPVVTSSESEGEEQKPKRAGWWQKKGFF</sequence>
<feature type="compositionally biased region" description="Basic residues" evidence="9">
    <location>
        <begin position="667"/>
        <end position="677"/>
    </location>
</feature>
<feature type="domain" description="RNA-binding protein AU-1/Ribonuclease E/G" evidence="10">
    <location>
        <begin position="245"/>
        <end position="515"/>
    </location>
</feature>
<dbReference type="AlphaFoldDB" id="A0A7W9EKT8"/>
<feature type="region of interest" description="Required for zinc-mediated homotetramerization and catalytic activity" evidence="8">
    <location>
        <begin position="528"/>
        <end position="531"/>
    </location>
</feature>
<organism evidence="12 13">
    <name type="scientific">Brucella daejeonensis</name>
    <dbReference type="NCBI Taxonomy" id="659015"/>
    <lineage>
        <taxon>Bacteria</taxon>
        <taxon>Pseudomonadati</taxon>
        <taxon>Pseudomonadota</taxon>
        <taxon>Alphaproteobacteria</taxon>
        <taxon>Hyphomicrobiales</taxon>
        <taxon>Brucellaceae</taxon>
        <taxon>Brucella/Ochrobactrum group</taxon>
        <taxon>Brucella</taxon>
    </lineage>
</organism>
<keyword evidence="8" id="KW-0472">Membrane</keyword>
<keyword evidence="8" id="KW-0820">tRNA-binding</keyword>
<comment type="cofactor">
    <cofactor evidence="8">
        <name>Mg(2+)</name>
        <dbReference type="ChEBI" id="CHEBI:18420"/>
    </cofactor>
    <text evidence="8">Binds 1 Mg(2+) ion per subunit.</text>
</comment>
<dbReference type="EC" id="3.1.26.12" evidence="8"/>
<comment type="subcellular location">
    <subcellularLocation>
        <location evidence="8">Cytoplasm</location>
    </subcellularLocation>
    <subcellularLocation>
        <location evidence="8">Cell inner membrane</location>
        <topology evidence="8">Peripheral membrane protein</topology>
        <orientation evidence="8">Cytoplasmic side</orientation>
    </subcellularLocation>
</comment>
<keyword evidence="8" id="KW-0698">rRNA processing</keyword>
<feature type="domain" description="RNase E/G thioredoxin-like" evidence="11">
    <location>
        <begin position="527"/>
        <end position="611"/>
    </location>
</feature>
<comment type="similarity">
    <text evidence="8">Belongs to the RNase E/G family. RNase E subfamily.</text>
</comment>
<keyword evidence="8" id="KW-0997">Cell inner membrane</keyword>
<feature type="compositionally biased region" description="Basic and acidic residues" evidence="9">
    <location>
        <begin position="649"/>
        <end position="666"/>
    </location>
</feature>
<evidence type="ECO:0000256" key="4">
    <source>
        <dbReference type="ARBA" id="ARBA00022759"/>
    </source>
</evidence>
<dbReference type="SUPFAM" id="SSF50249">
    <property type="entry name" value="Nucleic acid-binding proteins"/>
    <property type="match status" value="1"/>
</dbReference>
<feature type="binding site" evidence="8">
    <location>
        <position position="427"/>
    </location>
    <ligand>
        <name>Mg(2+)</name>
        <dbReference type="ChEBI" id="CHEBI:18420"/>
        <note>catalytic</note>
    </ligand>
</feature>
<keyword evidence="8" id="KW-1003">Cell membrane</keyword>
<feature type="region of interest" description="Disordered" evidence="9">
    <location>
        <begin position="789"/>
        <end position="874"/>
    </location>
</feature>
<comment type="catalytic activity">
    <reaction evidence="8">
        <text>Endonucleolytic cleavage of single-stranded RNA in A- and U-rich regions.</text>
        <dbReference type="EC" id="3.1.26.12"/>
    </reaction>
</comment>
<evidence type="ECO:0000313" key="13">
    <source>
        <dbReference type="Proteomes" id="UP000555546"/>
    </source>
</evidence>
<dbReference type="NCBIfam" id="TIGR00757">
    <property type="entry name" value="RNaseEG"/>
    <property type="match status" value="1"/>
</dbReference>
<dbReference type="InterPro" id="IPR048583">
    <property type="entry name" value="RNase_E_G_thioredoxin-like"/>
</dbReference>